<sequence length="131" mass="13779">VLVVPLPQEEVSTAQAVNSRLASCGLPSSRRRPPMQALFGERGHRRDGLRGGGASVRSGCVFQPLLVGCTACTTERLQLVAAVSSSSLDGRLVRPEALSGRATAPLSGSPQCARQRGAVVRHVAPQKRLTQ</sequence>
<evidence type="ECO:0000256" key="1">
    <source>
        <dbReference type="SAM" id="MobiDB-lite"/>
    </source>
</evidence>
<gene>
    <name evidence="2" type="ORF">GSB_155234</name>
</gene>
<dbReference type="AlphaFoldDB" id="V6TMG7"/>
<accession>V6TMG7</accession>
<dbReference type="EMBL" id="AHHH01000304">
    <property type="protein sequence ID" value="ESU40153.1"/>
    <property type="molecule type" value="Genomic_DNA"/>
</dbReference>
<name>V6TMG7_GIAIN</name>
<dbReference type="Proteomes" id="UP000018040">
    <property type="component" value="Unassembled WGS sequence"/>
</dbReference>
<evidence type="ECO:0000313" key="2">
    <source>
        <dbReference type="EMBL" id="ESU40153.1"/>
    </source>
</evidence>
<protein>
    <submittedName>
        <fullName evidence="2">Molecular chaperone, DnaJ family protein</fullName>
    </submittedName>
</protein>
<feature type="region of interest" description="Disordered" evidence="1">
    <location>
        <begin position="100"/>
        <end position="131"/>
    </location>
</feature>
<organism evidence="2 3">
    <name type="scientific">Giardia intestinalis</name>
    <name type="common">Giardia lamblia</name>
    <dbReference type="NCBI Taxonomy" id="5741"/>
    <lineage>
        <taxon>Eukaryota</taxon>
        <taxon>Metamonada</taxon>
        <taxon>Diplomonadida</taxon>
        <taxon>Hexamitidae</taxon>
        <taxon>Giardiinae</taxon>
        <taxon>Giardia</taxon>
    </lineage>
</organism>
<reference evidence="3" key="1">
    <citation type="submission" date="2012-02" db="EMBL/GenBank/DDBJ databases">
        <title>Genome sequencing of Giardia lamblia Genotypes A2 and B isolates (DH and GS) and comparative analysis with the genomes of Genotypes A1 and E (WB and Pig).</title>
        <authorList>
            <person name="Adam R."/>
            <person name="Dahlstrom E."/>
            <person name="Martens C."/>
            <person name="Bruno D."/>
            <person name="Barbian K."/>
            <person name="Porcella S.F."/>
            <person name="Nash T."/>
        </authorList>
    </citation>
    <scope>NUCLEOTIDE SEQUENCE</scope>
    <source>
        <strain evidence="3">GS</strain>
    </source>
</reference>
<reference evidence="2 3" key="2">
    <citation type="journal article" date="2013" name="Genome Biol. Evol.">
        <title>Genome sequencing of Giardia lamblia genotypes A2 and B isolates (DH and GS) and comparative analysis with the genomes of genotypes A1 and E (WB and Pig).</title>
        <authorList>
            <person name="Adam R.D."/>
            <person name="Dahlstrom E.W."/>
            <person name="Martens C.A."/>
            <person name="Bruno D.P."/>
            <person name="Barbian K.D."/>
            <person name="Ricklefs S.M."/>
            <person name="Hernandez M.M."/>
            <person name="Narla N.P."/>
            <person name="Patel R.B."/>
            <person name="Porcella S.F."/>
            <person name="Nash T.E."/>
        </authorList>
    </citation>
    <scope>NUCLEOTIDE SEQUENCE [LARGE SCALE GENOMIC DNA]</scope>
    <source>
        <strain evidence="2 3">GS</strain>
    </source>
</reference>
<comment type="caution">
    <text evidence="2">The sequence shown here is derived from an EMBL/GenBank/DDBJ whole genome shotgun (WGS) entry which is preliminary data.</text>
</comment>
<evidence type="ECO:0000313" key="3">
    <source>
        <dbReference type="Proteomes" id="UP000018040"/>
    </source>
</evidence>
<feature type="non-terminal residue" evidence="2">
    <location>
        <position position="1"/>
    </location>
</feature>
<proteinExistence type="predicted"/>